<keyword evidence="3" id="KW-1185">Reference proteome</keyword>
<feature type="region of interest" description="Disordered" evidence="1">
    <location>
        <begin position="83"/>
        <end position="111"/>
    </location>
</feature>
<evidence type="ECO:0000313" key="2">
    <source>
        <dbReference type="EMBL" id="MDY3559290.1"/>
    </source>
</evidence>
<dbReference type="Proteomes" id="UP001272242">
    <property type="component" value="Unassembled WGS sequence"/>
</dbReference>
<sequence>MAVAVRGAFEYALDPTHLDALFVRIAGDRDDRELLSSTGVDRMANVVCRVKPSVHAAYPADDHLPVSVAAVYARRARVPTAAGRERVRHTAERLGPVIRAMGGSAPDPLPG</sequence>
<comment type="caution">
    <text evidence="2">The sequence shown here is derived from an EMBL/GenBank/DDBJ whole genome shotgun (WGS) entry which is preliminary data.</text>
</comment>
<dbReference type="EMBL" id="JAXBLV010000101">
    <property type="protein sequence ID" value="MDY3559290.1"/>
    <property type="molecule type" value="Genomic_DNA"/>
</dbReference>
<reference evidence="3" key="1">
    <citation type="journal article" date="2023" name="Mar. Drugs">
        <title>Gemmata algarum, a Novel Planctomycete Isolated from an Algal Mat, Displays Antimicrobial Activity.</title>
        <authorList>
            <person name="Kumar G."/>
            <person name="Kallscheuer N."/>
            <person name="Kashif M."/>
            <person name="Ahamad S."/>
            <person name="Jagadeeshwari U."/>
            <person name="Pannikurungottu S."/>
            <person name="Haufschild T."/>
            <person name="Kabuu M."/>
            <person name="Sasikala C."/>
            <person name="Jogler C."/>
            <person name="Ramana C."/>
        </authorList>
    </citation>
    <scope>NUCLEOTIDE SEQUENCE [LARGE SCALE GENOMIC DNA]</scope>
    <source>
        <strain evidence="3">JC673</strain>
    </source>
</reference>
<dbReference type="RefSeq" id="WP_320686082.1">
    <property type="nucleotide sequence ID" value="NZ_JAXBLV010000101.1"/>
</dbReference>
<proteinExistence type="predicted"/>
<evidence type="ECO:0000313" key="3">
    <source>
        <dbReference type="Proteomes" id="UP001272242"/>
    </source>
</evidence>
<protein>
    <submittedName>
        <fullName evidence="2">Uncharacterized protein</fullName>
    </submittedName>
</protein>
<name>A0ABU5EXV7_9BACT</name>
<feature type="compositionally biased region" description="Basic and acidic residues" evidence="1">
    <location>
        <begin position="83"/>
        <end position="92"/>
    </location>
</feature>
<evidence type="ECO:0000256" key="1">
    <source>
        <dbReference type="SAM" id="MobiDB-lite"/>
    </source>
</evidence>
<organism evidence="2 3">
    <name type="scientific">Gemmata algarum</name>
    <dbReference type="NCBI Taxonomy" id="2975278"/>
    <lineage>
        <taxon>Bacteria</taxon>
        <taxon>Pseudomonadati</taxon>
        <taxon>Planctomycetota</taxon>
        <taxon>Planctomycetia</taxon>
        <taxon>Gemmatales</taxon>
        <taxon>Gemmataceae</taxon>
        <taxon>Gemmata</taxon>
    </lineage>
</organism>
<accession>A0ABU5EXV7</accession>
<gene>
    <name evidence="2" type="ORF">R5W23_000263</name>
</gene>